<evidence type="ECO:0000313" key="1">
    <source>
        <dbReference type="EMBL" id="KAF5182870.1"/>
    </source>
</evidence>
<gene>
    <name evidence="1" type="ORF">FRX31_027543</name>
</gene>
<name>A0A7J6VF78_THATH</name>
<evidence type="ECO:0000313" key="2">
    <source>
        <dbReference type="Proteomes" id="UP000554482"/>
    </source>
</evidence>
<accession>A0A7J6VF78</accession>
<dbReference type="Proteomes" id="UP000554482">
    <property type="component" value="Unassembled WGS sequence"/>
</dbReference>
<organism evidence="1 2">
    <name type="scientific">Thalictrum thalictroides</name>
    <name type="common">Rue-anemone</name>
    <name type="synonym">Anemone thalictroides</name>
    <dbReference type="NCBI Taxonomy" id="46969"/>
    <lineage>
        <taxon>Eukaryota</taxon>
        <taxon>Viridiplantae</taxon>
        <taxon>Streptophyta</taxon>
        <taxon>Embryophyta</taxon>
        <taxon>Tracheophyta</taxon>
        <taxon>Spermatophyta</taxon>
        <taxon>Magnoliopsida</taxon>
        <taxon>Ranunculales</taxon>
        <taxon>Ranunculaceae</taxon>
        <taxon>Thalictroideae</taxon>
        <taxon>Thalictrum</taxon>
    </lineage>
</organism>
<reference evidence="1 2" key="1">
    <citation type="submission" date="2020-06" db="EMBL/GenBank/DDBJ databases">
        <title>Transcriptomic and genomic resources for Thalictrum thalictroides and T. hernandezii: Facilitating candidate gene discovery in an emerging model plant lineage.</title>
        <authorList>
            <person name="Arias T."/>
            <person name="Riano-Pachon D.M."/>
            <person name="Di Stilio V.S."/>
        </authorList>
    </citation>
    <scope>NUCLEOTIDE SEQUENCE [LARGE SCALE GENOMIC DNA]</scope>
    <source>
        <strain evidence="2">cv. WT478/WT964</strain>
        <tissue evidence="1">Leaves</tissue>
    </source>
</reference>
<sequence length="77" mass="8563">MEAAGTLKSSHLHLKSQPKTLFLEGTHPPCLSTTRLSFRRTVDQVNLLSGCQHQANSVNWTHGFRPLNSLLANLLQL</sequence>
<dbReference type="AlphaFoldDB" id="A0A7J6VF78"/>
<feature type="non-terminal residue" evidence="1">
    <location>
        <position position="1"/>
    </location>
</feature>
<protein>
    <submittedName>
        <fullName evidence="1">Uncharacterized protein</fullName>
    </submittedName>
</protein>
<proteinExistence type="predicted"/>
<keyword evidence="2" id="KW-1185">Reference proteome</keyword>
<dbReference type="EMBL" id="JABWDY010034201">
    <property type="protein sequence ID" value="KAF5182870.1"/>
    <property type="molecule type" value="Genomic_DNA"/>
</dbReference>
<comment type="caution">
    <text evidence="1">The sequence shown here is derived from an EMBL/GenBank/DDBJ whole genome shotgun (WGS) entry which is preliminary data.</text>
</comment>